<feature type="region of interest" description="Disordered" evidence="1">
    <location>
        <begin position="53"/>
        <end position="156"/>
    </location>
</feature>
<evidence type="ECO:0000313" key="2">
    <source>
        <dbReference type="EnsemblMetazoa" id="AAEL020934-PA"/>
    </source>
</evidence>
<organism evidence="2 3">
    <name type="scientific">Aedes aegypti</name>
    <name type="common">Yellowfever mosquito</name>
    <name type="synonym">Culex aegypti</name>
    <dbReference type="NCBI Taxonomy" id="7159"/>
    <lineage>
        <taxon>Eukaryota</taxon>
        <taxon>Metazoa</taxon>
        <taxon>Ecdysozoa</taxon>
        <taxon>Arthropoda</taxon>
        <taxon>Hexapoda</taxon>
        <taxon>Insecta</taxon>
        <taxon>Pterygota</taxon>
        <taxon>Neoptera</taxon>
        <taxon>Endopterygota</taxon>
        <taxon>Diptera</taxon>
        <taxon>Nematocera</taxon>
        <taxon>Culicoidea</taxon>
        <taxon>Culicidae</taxon>
        <taxon>Culicinae</taxon>
        <taxon>Aedini</taxon>
        <taxon>Aedes</taxon>
        <taxon>Stegomyia</taxon>
    </lineage>
</organism>
<feature type="compositionally biased region" description="Basic and acidic residues" evidence="1">
    <location>
        <begin position="84"/>
        <end position="98"/>
    </location>
</feature>
<name>A0A6I8TYW7_AEDAE</name>
<reference evidence="2" key="2">
    <citation type="submission" date="2020-05" db="UniProtKB">
        <authorList>
            <consortium name="EnsemblMetazoa"/>
        </authorList>
    </citation>
    <scope>IDENTIFICATION</scope>
    <source>
        <strain evidence="2">LVP_AGWG</strain>
    </source>
</reference>
<accession>A0A6I8TYW7</accession>
<feature type="compositionally biased region" description="Polar residues" evidence="1">
    <location>
        <begin position="178"/>
        <end position="191"/>
    </location>
</feature>
<feature type="compositionally biased region" description="Acidic residues" evidence="1">
    <location>
        <begin position="135"/>
        <end position="153"/>
    </location>
</feature>
<dbReference type="InParanoid" id="A0A6I8TYW7"/>
<dbReference type="Proteomes" id="UP000008820">
    <property type="component" value="Chromosome 1"/>
</dbReference>
<dbReference type="EnsemblMetazoa" id="AAEL020934-RA">
    <property type="protein sequence ID" value="AAEL020934-PA"/>
    <property type="gene ID" value="AAEL020934"/>
</dbReference>
<feature type="compositionally biased region" description="Basic and acidic residues" evidence="1">
    <location>
        <begin position="107"/>
        <end position="116"/>
    </location>
</feature>
<sequence length="261" mass="30089">MHLHFLLDEVHLPDSGAYGRPKDTFAINVTLEVPYVRYRLEKVQVLNCYVTGHDPSKAQSTPPTEQNTDEMVSSSSAEPSQESGHAETKKQHEDIRGEEPDDWEWEQQSKRQHLDGFYDDDDEKEGRGRLQGNDEAAEVYADDDYGTDSDDTSTEARKQHFSNYHRYHQNRIGPTPGETLQWTTQSSISHSTNRRHLSQEDANEAYFYDEDYDGKMTGGNANDADFYDQHNHFDNNYCHIERDTFSRTARSGGRQSSQLKR</sequence>
<protein>
    <submittedName>
        <fullName evidence="2">Uncharacterized protein</fullName>
    </submittedName>
</protein>
<evidence type="ECO:0000256" key="1">
    <source>
        <dbReference type="SAM" id="MobiDB-lite"/>
    </source>
</evidence>
<keyword evidence="3" id="KW-1185">Reference proteome</keyword>
<evidence type="ECO:0000313" key="3">
    <source>
        <dbReference type="Proteomes" id="UP000008820"/>
    </source>
</evidence>
<feature type="compositionally biased region" description="Low complexity" evidence="1">
    <location>
        <begin position="70"/>
        <end position="83"/>
    </location>
</feature>
<feature type="compositionally biased region" description="Polar residues" evidence="1">
    <location>
        <begin position="57"/>
        <end position="66"/>
    </location>
</feature>
<feature type="region of interest" description="Disordered" evidence="1">
    <location>
        <begin position="168"/>
        <end position="200"/>
    </location>
</feature>
<dbReference type="OrthoDB" id="10604249at2759"/>
<gene>
    <name evidence="2" type="primary">110674319</name>
</gene>
<dbReference type="AlphaFoldDB" id="A0A6I8TYW7"/>
<reference evidence="2 3" key="1">
    <citation type="submission" date="2017-06" db="EMBL/GenBank/DDBJ databases">
        <title>Aedes aegypti genome working group (AGWG) sequencing and assembly.</title>
        <authorList>
            <consortium name="Aedes aegypti Genome Working Group (AGWG)"/>
            <person name="Matthews B.J."/>
        </authorList>
    </citation>
    <scope>NUCLEOTIDE SEQUENCE [LARGE SCALE GENOMIC DNA]</scope>
    <source>
        <strain evidence="2 3">LVP_AGWG</strain>
    </source>
</reference>
<proteinExistence type="predicted"/>